<dbReference type="InterPro" id="IPR013597">
    <property type="entry name" value="Mat_intron_G2"/>
</dbReference>
<protein>
    <submittedName>
        <fullName evidence="3">RNA-directed DNA polymerase</fullName>
    </submittedName>
</protein>
<dbReference type="EMBL" id="CP007029">
    <property type="protein sequence ID" value="AHE97661.1"/>
    <property type="molecule type" value="Genomic_DNA"/>
</dbReference>
<evidence type="ECO:0000313" key="3">
    <source>
        <dbReference type="EMBL" id="AHE97661.1"/>
    </source>
</evidence>
<dbReference type="KEGG" id="tti:THITH_04600"/>
<dbReference type="AlphaFoldDB" id="W0DH03"/>
<accession>W0DH03</accession>
<dbReference type="InterPro" id="IPR043502">
    <property type="entry name" value="DNA/RNA_pol_sf"/>
</dbReference>
<feature type="region of interest" description="Disordered" evidence="1">
    <location>
        <begin position="1"/>
        <end position="21"/>
    </location>
</feature>
<dbReference type="Pfam" id="PF08388">
    <property type="entry name" value="GIIM"/>
    <property type="match status" value="1"/>
</dbReference>
<evidence type="ECO:0000256" key="1">
    <source>
        <dbReference type="SAM" id="MobiDB-lite"/>
    </source>
</evidence>
<keyword evidence="3" id="KW-0695">RNA-directed DNA polymerase</keyword>
<dbReference type="InterPro" id="IPR000477">
    <property type="entry name" value="RT_dom"/>
</dbReference>
<feature type="compositionally biased region" description="Basic residues" evidence="1">
    <location>
        <begin position="1"/>
        <end position="10"/>
    </location>
</feature>
<sequence>MNRCPRRSSSRSRSSSRMLASNGESSPILANVYRHYALDLWFERVVRPRCRGQALLIRYADDYVCAFQYREEAEGFYRVLPKRLAKFGLPVAPEKTRILRFSRFHPGLPRGFAFLGFELYSSRDRRGDLRVMKRTARKRLQRAKQRIKEWIKGHRHLPGRRFIRELNRRLVGHYNYYGLRSNEQALHSFHQWAIGCAFKWLNRRGGKRSSFTWAQFNRALKRLGVAFPRTTERQRAHVAFT</sequence>
<evidence type="ECO:0000259" key="2">
    <source>
        <dbReference type="PROSITE" id="PS50878"/>
    </source>
</evidence>
<reference evidence="3 4" key="1">
    <citation type="submission" date="2013-12" db="EMBL/GenBank/DDBJ databases">
        <authorList>
            <consortium name="DOE Joint Genome Institute"/>
            <person name="Muyzer G."/>
            <person name="Huntemann M."/>
            <person name="Han J."/>
            <person name="Chen A."/>
            <person name="Kyrpides N."/>
            <person name="Mavromatis K."/>
            <person name="Markowitz V."/>
            <person name="Palaniappan K."/>
            <person name="Ivanova N."/>
            <person name="Schaumberg A."/>
            <person name="Pati A."/>
            <person name="Liolios K."/>
            <person name="Nordberg H.P."/>
            <person name="Cantor M.N."/>
            <person name="Hua S.X."/>
            <person name="Woyke T."/>
        </authorList>
    </citation>
    <scope>NUCLEOTIDE SEQUENCE [LARGE SCALE GENOMIC DNA]</scope>
    <source>
        <strain evidence="3 4">ARh 1</strain>
    </source>
</reference>
<gene>
    <name evidence="3" type="ORF">THITH_04600</name>
</gene>
<keyword evidence="3" id="KW-0808">Transferase</keyword>
<organism evidence="3 4">
    <name type="scientific">Thioalkalivibrio paradoxus ARh 1</name>
    <dbReference type="NCBI Taxonomy" id="713585"/>
    <lineage>
        <taxon>Bacteria</taxon>
        <taxon>Pseudomonadati</taxon>
        <taxon>Pseudomonadota</taxon>
        <taxon>Gammaproteobacteria</taxon>
        <taxon>Chromatiales</taxon>
        <taxon>Ectothiorhodospiraceae</taxon>
        <taxon>Thioalkalivibrio</taxon>
    </lineage>
</organism>
<name>W0DH03_9GAMM</name>
<proteinExistence type="predicted"/>
<dbReference type="SUPFAM" id="SSF56672">
    <property type="entry name" value="DNA/RNA polymerases"/>
    <property type="match status" value="1"/>
</dbReference>
<dbReference type="GO" id="GO:0003964">
    <property type="term" value="F:RNA-directed DNA polymerase activity"/>
    <property type="evidence" value="ECO:0007669"/>
    <property type="project" value="UniProtKB-KW"/>
</dbReference>
<dbReference type="Pfam" id="PF00078">
    <property type="entry name" value="RVT_1"/>
    <property type="match status" value="1"/>
</dbReference>
<dbReference type="PROSITE" id="PS50878">
    <property type="entry name" value="RT_POL"/>
    <property type="match status" value="1"/>
</dbReference>
<feature type="domain" description="Reverse transcriptase" evidence="2">
    <location>
        <begin position="1"/>
        <end position="119"/>
    </location>
</feature>
<dbReference type="Proteomes" id="UP000005289">
    <property type="component" value="Chromosome"/>
</dbReference>
<evidence type="ECO:0000313" key="4">
    <source>
        <dbReference type="Proteomes" id="UP000005289"/>
    </source>
</evidence>
<keyword evidence="3" id="KW-0548">Nucleotidyltransferase</keyword>
<dbReference type="HOGENOM" id="CLU_013584_6_1_6"/>
<keyword evidence="4" id="KW-1185">Reference proteome</keyword>